<dbReference type="SUPFAM" id="SSF55021">
    <property type="entry name" value="ACT-like"/>
    <property type="match status" value="1"/>
</dbReference>
<feature type="domain" description="ACT" evidence="1">
    <location>
        <begin position="3"/>
        <end position="81"/>
    </location>
</feature>
<name>A0A1M7LN59_RUMFL</name>
<dbReference type="OrthoDB" id="1822687at2"/>
<dbReference type="InterPro" id="IPR045865">
    <property type="entry name" value="ACT-like_dom_sf"/>
</dbReference>
<dbReference type="Gene3D" id="3.30.70.260">
    <property type="match status" value="1"/>
</dbReference>
<protein>
    <recommendedName>
        <fullName evidence="1">ACT domain-containing protein</fullName>
    </recommendedName>
</protein>
<dbReference type="Proteomes" id="UP000184394">
    <property type="component" value="Unassembled WGS sequence"/>
</dbReference>
<accession>A0A1M7LN59</accession>
<gene>
    <name evidence="2" type="ORF">SAMN04487860_11451</name>
</gene>
<dbReference type="PROSITE" id="PS51671">
    <property type="entry name" value="ACT"/>
    <property type="match status" value="1"/>
</dbReference>
<sequence>MKRIEVISLDRIGLVGEISNVIRRLNGNIITHTANVVTDEKNTLVSHFTADIHFETASEDEAVSRRLRRIKNVRQVRITDI</sequence>
<dbReference type="InterPro" id="IPR002912">
    <property type="entry name" value="ACT_dom"/>
</dbReference>
<evidence type="ECO:0000313" key="2">
    <source>
        <dbReference type="EMBL" id="SHM79577.1"/>
    </source>
</evidence>
<proteinExistence type="predicted"/>
<organism evidence="2 3">
    <name type="scientific">Ruminococcus flavefaciens</name>
    <dbReference type="NCBI Taxonomy" id="1265"/>
    <lineage>
        <taxon>Bacteria</taxon>
        <taxon>Bacillati</taxon>
        <taxon>Bacillota</taxon>
        <taxon>Clostridia</taxon>
        <taxon>Eubacteriales</taxon>
        <taxon>Oscillospiraceae</taxon>
        <taxon>Ruminococcus</taxon>
    </lineage>
</organism>
<dbReference type="EMBL" id="FRCT01000014">
    <property type="protein sequence ID" value="SHM79577.1"/>
    <property type="molecule type" value="Genomic_DNA"/>
</dbReference>
<dbReference type="RefSeq" id="WP_072951990.1">
    <property type="nucleotide sequence ID" value="NZ_FRCT01000014.1"/>
</dbReference>
<dbReference type="AlphaFoldDB" id="A0A1M7LN59"/>
<reference evidence="2 3" key="1">
    <citation type="submission" date="2016-11" db="EMBL/GenBank/DDBJ databases">
        <authorList>
            <person name="Jaros S."/>
            <person name="Januszkiewicz K."/>
            <person name="Wedrychowicz H."/>
        </authorList>
    </citation>
    <scope>NUCLEOTIDE SEQUENCE [LARGE SCALE GENOMIC DNA]</scope>
    <source>
        <strain evidence="2 3">Y1</strain>
    </source>
</reference>
<evidence type="ECO:0000313" key="3">
    <source>
        <dbReference type="Proteomes" id="UP000184394"/>
    </source>
</evidence>
<evidence type="ECO:0000259" key="1">
    <source>
        <dbReference type="PROSITE" id="PS51671"/>
    </source>
</evidence>